<dbReference type="Proteomes" id="UP001337655">
    <property type="component" value="Unassembled WGS sequence"/>
</dbReference>
<feature type="region of interest" description="Disordered" evidence="3">
    <location>
        <begin position="1"/>
        <end position="24"/>
    </location>
</feature>
<keyword evidence="6" id="KW-1185">Reference proteome</keyword>
<dbReference type="EMBL" id="JAVRRT010000014">
    <property type="protein sequence ID" value="KAK5166047.1"/>
    <property type="molecule type" value="Genomic_DNA"/>
</dbReference>
<feature type="compositionally biased region" description="Basic and acidic residues" evidence="3">
    <location>
        <begin position="15"/>
        <end position="24"/>
    </location>
</feature>
<dbReference type="CDD" id="cd02440">
    <property type="entry name" value="AdoMet_MTases"/>
    <property type="match status" value="1"/>
</dbReference>
<dbReference type="AlphaFoldDB" id="A0AAV9P3H3"/>
<dbReference type="GO" id="GO:0032259">
    <property type="term" value="P:methylation"/>
    <property type="evidence" value="ECO:0007669"/>
    <property type="project" value="UniProtKB-KW"/>
</dbReference>
<name>A0AAV9P3H3_9PEZI</name>
<dbReference type="SUPFAM" id="SSF53335">
    <property type="entry name" value="S-adenosyl-L-methionine-dependent methyltransferases"/>
    <property type="match status" value="1"/>
</dbReference>
<feature type="domain" description="Methyltransferase" evidence="4">
    <location>
        <begin position="44"/>
        <end position="127"/>
    </location>
</feature>
<dbReference type="GeneID" id="89929641"/>
<dbReference type="InterPro" id="IPR029063">
    <property type="entry name" value="SAM-dependent_MTases_sf"/>
</dbReference>
<comment type="caution">
    <text evidence="5">The sequence shown here is derived from an EMBL/GenBank/DDBJ whole genome shotgun (WGS) entry which is preliminary data.</text>
</comment>
<dbReference type="RefSeq" id="XP_064656000.1">
    <property type="nucleotide sequence ID" value="XM_064805540.1"/>
</dbReference>
<protein>
    <recommendedName>
        <fullName evidence="4">Methyltransferase domain-containing protein</fullName>
    </recommendedName>
</protein>
<sequence length="276" mass="30740">MARNQPADAQALYDSRSDTYDDSHHPRLARHFVEMLQLEPASTMVGPSGRVMGVDVSTGMLDEANKKLSHHEPKNVSFHNHSMADLNSLDAIKDKQFDAIICCSALVLLEDAAAALKHWTKYLRRGGRLIVDVTHPVNLAAGTALERVGQQLGRPIMYHREPFQRPEDLSSRMHAAGLHNVEMTFLSIMDIPGTDALKDYIMPDFSQPKVQAVYDVEEADDVFETAVEGTAYTNLASPPEVRQRAKALFKEEWSKLADIDGKVRVVDGLFVGMGWK</sequence>
<dbReference type="PANTHER" id="PTHR43861:SF1">
    <property type="entry name" value="TRANS-ACONITATE 2-METHYLTRANSFERASE"/>
    <property type="match status" value="1"/>
</dbReference>
<dbReference type="InterPro" id="IPR041698">
    <property type="entry name" value="Methyltransf_25"/>
</dbReference>
<organism evidence="5 6">
    <name type="scientific">Saxophila tyrrhenica</name>
    <dbReference type="NCBI Taxonomy" id="1690608"/>
    <lineage>
        <taxon>Eukaryota</taxon>
        <taxon>Fungi</taxon>
        <taxon>Dikarya</taxon>
        <taxon>Ascomycota</taxon>
        <taxon>Pezizomycotina</taxon>
        <taxon>Dothideomycetes</taxon>
        <taxon>Dothideomycetidae</taxon>
        <taxon>Mycosphaerellales</taxon>
        <taxon>Extremaceae</taxon>
        <taxon>Saxophila</taxon>
    </lineage>
</organism>
<dbReference type="PANTHER" id="PTHR43861">
    <property type="entry name" value="TRANS-ACONITATE 2-METHYLTRANSFERASE-RELATED"/>
    <property type="match status" value="1"/>
</dbReference>
<keyword evidence="2" id="KW-0808">Transferase</keyword>
<proteinExistence type="predicted"/>
<evidence type="ECO:0000256" key="2">
    <source>
        <dbReference type="ARBA" id="ARBA00022679"/>
    </source>
</evidence>
<evidence type="ECO:0000256" key="1">
    <source>
        <dbReference type="ARBA" id="ARBA00022603"/>
    </source>
</evidence>
<accession>A0AAV9P3H3</accession>
<evidence type="ECO:0000313" key="6">
    <source>
        <dbReference type="Proteomes" id="UP001337655"/>
    </source>
</evidence>
<keyword evidence="1" id="KW-0489">Methyltransferase</keyword>
<gene>
    <name evidence="5" type="ORF">LTR77_008308</name>
</gene>
<dbReference type="Gene3D" id="3.40.50.150">
    <property type="entry name" value="Vaccinia Virus protein VP39"/>
    <property type="match status" value="1"/>
</dbReference>
<dbReference type="Pfam" id="PF13649">
    <property type="entry name" value="Methyltransf_25"/>
    <property type="match status" value="1"/>
</dbReference>
<evidence type="ECO:0000259" key="4">
    <source>
        <dbReference type="Pfam" id="PF13649"/>
    </source>
</evidence>
<evidence type="ECO:0000256" key="3">
    <source>
        <dbReference type="SAM" id="MobiDB-lite"/>
    </source>
</evidence>
<evidence type="ECO:0000313" key="5">
    <source>
        <dbReference type="EMBL" id="KAK5166047.1"/>
    </source>
</evidence>
<dbReference type="GO" id="GO:0008168">
    <property type="term" value="F:methyltransferase activity"/>
    <property type="evidence" value="ECO:0007669"/>
    <property type="project" value="UniProtKB-KW"/>
</dbReference>
<reference evidence="5 6" key="1">
    <citation type="submission" date="2023-08" db="EMBL/GenBank/DDBJ databases">
        <title>Black Yeasts Isolated from many extreme environments.</title>
        <authorList>
            <person name="Coleine C."/>
            <person name="Stajich J.E."/>
            <person name="Selbmann L."/>
        </authorList>
    </citation>
    <scope>NUCLEOTIDE SEQUENCE [LARGE SCALE GENOMIC DNA]</scope>
    <source>
        <strain evidence="5 6">CCFEE 5935</strain>
    </source>
</reference>